<keyword evidence="3" id="KW-1185">Reference proteome</keyword>
<organism evidence="2 3">
    <name type="scientific">Rodentibacter mrazii</name>
    <dbReference type="NCBI Taxonomy" id="1908257"/>
    <lineage>
        <taxon>Bacteria</taxon>
        <taxon>Pseudomonadati</taxon>
        <taxon>Pseudomonadota</taxon>
        <taxon>Gammaproteobacteria</taxon>
        <taxon>Pasteurellales</taxon>
        <taxon>Pasteurellaceae</taxon>
        <taxon>Rodentibacter</taxon>
    </lineage>
</organism>
<dbReference type="AlphaFoldDB" id="A0A1V3IF85"/>
<evidence type="ECO:0000256" key="1">
    <source>
        <dbReference type="SAM" id="SignalP"/>
    </source>
</evidence>
<name>A0A1V3IF85_9PAST</name>
<comment type="caution">
    <text evidence="2">The sequence shown here is derived from an EMBL/GenBank/DDBJ whole genome shotgun (WGS) entry which is preliminary data.</text>
</comment>
<reference evidence="2 3" key="1">
    <citation type="submission" date="2016-10" db="EMBL/GenBank/DDBJ databases">
        <title>Rodentibacter gen. nov. and new species.</title>
        <authorList>
            <person name="Christensen H."/>
        </authorList>
    </citation>
    <scope>NUCLEOTIDE SEQUENCE [LARGE SCALE GENOMIC DNA]</scope>
    <source>
        <strain evidence="2 3">Ppn418</strain>
    </source>
</reference>
<protein>
    <submittedName>
        <fullName evidence="2">Integrating conjugative element protein</fullName>
    </submittedName>
</protein>
<feature type="signal peptide" evidence="1">
    <location>
        <begin position="1"/>
        <end position="18"/>
    </location>
</feature>
<dbReference type="Pfam" id="PF07511">
    <property type="entry name" value="DUF1525"/>
    <property type="match status" value="1"/>
</dbReference>
<dbReference type="NCBIfam" id="TIGR03757">
    <property type="entry name" value="conj_TIGR03757"/>
    <property type="match status" value="1"/>
</dbReference>
<proteinExistence type="predicted"/>
<evidence type="ECO:0000313" key="3">
    <source>
        <dbReference type="Proteomes" id="UP000189426"/>
    </source>
</evidence>
<gene>
    <name evidence="2" type="ORF">BKK47_07385</name>
</gene>
<dbReference type="RefSeq" id="WP_077494243.1">
    <property type="nucleotide sequence ID" value="NZ_MLHG01000044.1"/>
</dbReference>
<accession>A0A1V3IF85</accession>
<dbReference type="InterPro" id="IPR011090">
    <property type="entry name" value="Integr_conj_element_PFL4709"/>
</dbReference>
<keyword evidence="1" id="KW-0732">Signal</keyword>
<dbReference type="Proteomes" id="UP000189426">
    <property type="component" value="Unassembled WGS sequence"/>
</dbReference>
<feature type="chain" id="PRO_5012708404" evidence="1">
    <location>
        <begin position="19"/>
        <end position="146"/>
    </location>
</feature>
<dbReference type="EMBL" id="MLHG01000044">
    <property type="protein sequence ID" value="OOF39184.1"/>
    <property type="molecule type" value="Genomic_DNA"/>
</dbReference>
<evidence type="ECO:0000313" key="2">
    <source>
        <dbReference type="EMBL" id="OOF39184.1"/>
    </source>
</evidence>
<sequence>MLTKKSLFLLTLPLFVFAQENPTIIVYSTQYYPVSHTDLASQVYYLDQVEQWEDKVSRQLSTNPSTATRQAEQFFQSAEWKQSEIQLKQSYQGLISGWQNGIRKVPAILFRSPGQEDSVIYGEMNVSKAKQQWQRWMKNGGNDEPK</sequence>